<keyword evidence="3" id="KW-1185">Reference proteome</keyword>
<dbReference type="GeneID" id="16489534"/>
<dbReference type="Proteomes" id="UP000203768">
    <property type="component" value="Segment"/>
</dbReference>
<dbReference type="OrthoDB" id="28375at10239"/>
<sequence>MRKITILSYILLFFTTTIPRLTQMMLLVETDNSASCYENFSSTNSDIINSTVESILQIKQDSDNGDDNDNDIFDDEIYELFKIISSELSKIEENENADDGYMRLIFIIVILILIVSIKAKIYKMLTCFKRKKPVHDSALEKITIRELNYNINNN</sequence>
<name>S5MK92_9ABAC</name>
<evidence type="ECO:0000256" key="1">
    <source>
        <dbReference type="SAM" id="Phobius"/>
    </source>
</evidence>
<protein>
    <submittedName>
        <fullName evidence="2">HESP124</fullName>
    </submittedName>
</protein>
<dbReference type="RefSeq" id="YP_008378350.1">
    <property type="nucleotide sequence ID" value="NC_021923.1"/>
</dbReference>
<dbReference type="KEGG" id="vg:16489534"/>
<gene>
    <name evidence="2" type="ORF">Hesp134</name>
</gene>
<reference evidence="2 3" key="1">
    <citation type="journal article" date="2013" name="Virus Genes">
        <title>The genome of a baculovirus isolated from Hemileuca sp. encodes a serpin ortholog.</title>
        <authorList>
            <person name="Rohrmann G.F."/>
            <person name="Erlandson M.A."/>
            <person name="Theilmann D.A."/>
        </authorList>
    </citation>
    <scope>NUCLEOTIDE SEQUENCE [LARGE SCALE GENOMIC DNA]</scope>
</reference>
<organism evidence="2 3">
    <name type="scientific">Hemileuca sp. nucleopolyhedrovirus</name>
    <dbReference type="NCBI Taxonomy" id="1367203"/>
    <lineage>
        <taxon>Viruses</taxon>
        <taxon>Viruses incertae sedis</taxon>
        <taxon>Naldaviricetes</taxon>
        <taxon>Lefavirales</taxon>
        <taxon>Baculoviridae</taxon>
        <taxon>Alphabaculovirus</taxon>
        <taxon>Alphabaculovirus heleucae</taxon>
        <taxon>Hemileuca species nucleopolyhedrovirus</taxon>
    </lineage>
</organism>
<evidence type="ECO:0000313" key="2">
    <source>
        <dbReference type="EMBL" id="AGR56886.1"/>
    </source>
</evidence>
<proteinExistence type="predicted"/>
<evidence type="ECO:0000313" key="3">
    <source>
        <dbReference type="Proteomes" id="UP000203768"/>
    </source>
</evidence>
<keyword evidence="1" id="KW-0812">Transmembrane</keyword>
<accession>S5MK92</accession>
<keyword evidence="1" id="KW-1133">Transmembrane helix</keyword>
<keyword evidence="1" id="KW-0472">Membrane</keyword>
<dbReference type="EMBL" id="KF158713">
    <property type="protein sequence ID" value="AGR56886.1"/>
    <property type="molecule type" value="Genomic_DNA"/>
</dbReference>
<feature type="transmembrane region" description="Helical" evidence="1">
    <location>
        <begin position="101"/>
        <end position="122"/>
    </location>
</feature>